<gene>
    <name evidence="1" type="ORF">XAT740_LOCUS38477</name>
</gene>
<keyword evidence="2" id="KW-1185">Reference proteome</keyword>
<protein>
    <submittedName>
        <fullName evidence="1">Uncharacterized protein</fullName>
    </submittedName>
</protein>
<proteinExistence type="predicted"/>
<dbReference type="AlphaFoldDB" id="A0A815RT94"/>
<accession>A0A815RT94</accession>
<reference evidence="1" key="1">
    <citation type="submission" date="2021-02" db="EMBL/GenBank/DDBJ databases">
        <authorList>
            <person name="Nowell W R."/>
        </authorList>
    </citation>
    <scope>NUCLEOTIDE SEQUENCE</scope>
</reference>
<dbReference type="Proteomes" id="UP000663828">
    <property type="component" value="Unassembled WGS sequence"/>
</dbReference>
<evidence type="ECO:0000313" key="1">
    <source>
        <dbReference type="EMBL" id="CAF1479990.1"/>
    </source>
</evidence>
<comment type="caution">
    <text evidence="1">The sequence shown here is derived from an EMBL/GenBank/DDBJ whole genome shotgun (WGS) entry which is preliminary data.</text>
</comment>
<name>A0A815RT94_ADIRI</name>
<dbReference type="EMBL" id="CAJNOR010004161">
    <property type="protein sequence ID" value="CAF1479990.1"/>
    <property type="molecule type" value="Genomic_DNA"/>
</dbReference>
<organism evidence="1 2">
    <name type="scientific">Adineta ricciae</name>
    <name type="common">Rotifer</name>
    <dbReference type="NCBI Taxonomy" id="249248"/>
    <lineage>
        <taxon>Eukaryota</taxon>
        <taxon>Metazoa</taxon>
        <taxon>Spiralia</taxon>
        <taxon>Gnathifera</taxon>
        <taxon>Rotifera</taxon>
        <taxon>Eurotatoria</taxon>
        <taxon>Bdelloidea</taxon>
        <taxon>Adinetida</taxon>
        <taxon>Adinetidae</taxon>
        <taxon>Adineta</taxon>
    </lineage>
</organism>
<sequence length="97" mass="10749">MRFTAGACVTPNVSDKRTAFYDESIALGLITSVRKALGRECQVKPIHVYGCNRQVSRYGQLNWIEPLKNIFVQYGAAGGGLTRAPDFITTLINKKDK</sequence>
<evidence type="ECO:0000313" key="2">
    <source>
        <dbReference type="Proteomes" id="UP000663828"/>
    </source>
</evidence>